<feature type="domain" description="MobA-like NTP transferase" evidence="8">
    <location>
        <begin position="12"/>
        <end position="166"/>
    </location>
</feature>
<evidence type="ECO:0000256" key="4">
    <source>
        <dbReference type="ARBA" id="ARBA00022741"/>
    </source>
</evidence>
<dbReference type="InterPro" id="IPR025877">
    <property type="entry name" value="MobA-like_NTP_Trfase"/>
</dbReference>
<dbReference type="EC" id="2.7.7.77" evidence="9"/>
<dbReference type="InterPro" id="IPR029044">
    <property type="entry name" value="Nucleotide-diphossugar_trans"/>
</dbReference>
<keyword evidence="1" id="KW-0963">Cytoplasm</keyword>
<dbReference type="PANTHER" id="PTHR19136">
    <property type="entry name" value="MOLYBDENUM COFACTOR GUANYLYLTRANSFERASE"/>
    <property type="match status" value="1"/>
</dbReference>
<keyword evidence="6" id="KW-0342">GTP-binding</keyword>
<dbReference type="NCBIfam" id="TIGR02665">
    <property type="entry name" value="molyb_mobA"/>
    <property type="match status" value="1"/>
</dbReference>
<organism evidence="9">
    <name type="scientific">hydrothermal vent metagenome</name>
    <dbReference type="NCBI Taxonomy" id="652676"/>
    <lineage>
        <taxon>unclassified sequences</taxon>
        <taxon>metagenomes</taxon>
        <taxon>ecological metagenomes</taxon>
    </lineage>
</organism>
<evidence type="ECO:0000256" key="2">
    <source>
        <dbReference type="ARBA" id="ARBA00022679"/>
    </source>
</evidence>
<dbReference type="CDD" id="cd02503">
    <property type="entry name" value="MobA"/>
    <property type="match status" value="1"/>
</dbReference>
<dbReference type="GO" id="GO:0046872">
    <property type="term" value="F:metal ion binding"/>
    <property type="evidence" value="ECO:0007669"/>
    <property type="project" value="UniProtKB-KW"/>
</dbReference>
<keyword evidence="9" id="KW-0548">Nucleotidyltransferase</keyword>
<dbReference type="Gene3D" id="3.90.550.10">
    <property type="entry name" value="Spore Coat Polysaccharide Biosynthesis Protein SpsA, Chain A"/>
    <property type="match status" value="1"/>
</dbReference>
<keyword evidence="4" id="KW-0547">Nucleotide-binding</keyword>
<sequence>MPTNEFIKNISGVILAGGKSSRMGEDKALKKVNDVALIEFSINNLQHQVKTLFINTNQNQQDYLKFGYPLIKDLNPDHLGPLSGIYSALKTITTNWAFFGACDTPCLPKDIVARLYEQAQQQQKLIAVVKTQKKLQPLVLLVHKDLCKSLNSFITSGERKTQLWITQQQPAIVDCSNELDAFANINTAQDFIDFENKQIEL</sequence>
<name>A0A3B0ZZ26_9ZZZZ</name>
<dbReference type="PANTHER" id="PTHR19136:SF81">
    <property type="entry name" value="MOLYBDENUM COFACTOR GUANYLYLTRANSFERASE"/>
    <property type="match status" value="1"/>
</dbReference>
<dbReference type="GO" id="GO:1902758">
    <property type="term" value="P:bis(molybdopterin guanine dinucleotide)molybdenum biosynthetic process"/>
    <property type="evidence" value="ECO:0007669"/>
    <property type="project" value="TreeGrafter"/>
</dbReference>
<reference evidence="9" key="1">
    <citation type="submission" date="2018-06" db="EMBL/GenBank/DDBJ databases">
        <authorList>
            <person name="Zhirakovskaya E."/>
        </authorList>
    </citation>
    <scope>NUCLEOTIDE SEQUENCE</scope>
</reference>
<keyword evidence="2 9" id="KW-0808">Transferase</keyword>
<dbReference type="GO" id="GO:0005525">
    <property type="term" value="F:GTP binding"/>
    <property type="evidence" value="ECO:0007669"/>
    <property type="project" value="UniProtKB-KW"/>
</dbReference>
<dbReference type="SUPFAM" id="SSF53448">
    <property type="entry name" value="Nucleotide-diphospho-sugar transferases"/>
    <property type="match status" value="1"/>
</dbReference>
<evidence type="ECO:0000313" key="9">
    <source>
        <dbReference type="EMBL" id="VAW98835.1"/>
    </source>
</evidence>
<evidence type="ECO:0000256" key="5">
    <source>
        <dbReference type="ARBA" id="ARBA00022842"/>
    </source>
</evidence>
<accession>A0A3B0ZZ26</accession>
<dbReference type="AlphaFoldDB" id="A0A3B0ZZ26"/>
<keyword evidence="3" id="KW-0479">Metal-binding</keyword>
<dbReference type="HAMAP" id="MF_00316">
    <property type="entry name" value="MobA"/>
    <property type="match status" value="1"/>
</dbReference>
<dbReference type="InterPro" id="IPR013482">
    <property type="entry name" value="Molybde_CF_guanTrfase"/>
</dbReference>
<keyword evidence="7" id="KW-0501">Molybdenum cofactor biosynthesis</keyword>
<dbReference type="EMBL" id="UOFS01000039">
    <property type="protein sequence ID" value="VAW98835.1"/>
    <property type="molecule type" value="Genomic_DNA"/>
</dbReference>
<dbReference type="GO" id="GO:0061603">
    <property type="term" value="F:molybdenum cofactor guanylyltransferase activity"/>
    <property type="evidence" value="ECO:0007669"/>
    <property type="project" value="UniProtKB-EC"/>
</dbReference>
<evidence type="ECO:0000259" key="8">
    <source>
        <dbReference type="Pfam" id="PF12804"/>
    </source>
</evidence>
<evidence type="ECO:0000256" key="3">
    <source>
        <dbReference type="ARBA" id="ARBA00022723"/>
    </source>
</evidence>
<proteinExistence type="inferred from homology"/>
<gene>
    <name evidence="9" type="ORF">MNBD_GAMMA22-1340</name>
</gene>
<dbReference type="Pfam" id="PF12804">
    <property type="entry name" value="NTP_transf_3"/>
    <property type="match status" value="1"/>
</dbReference>
<evidence type="ECO:0000256" key="6">
    <source>
        <dbReference type="ARBA" id="ARBA00023134"/>
    </source>
</evidence>
<protein>
    <submittedName>
        <fullName evidence="9">Molybdenum cofactor guanylyltransferase</fullName>
        <ecNumber evidence="9">2.7.7.77</ecNumber>
    </submittedName>
</protein>
<keyword evidence="5" id="KW-0460">Magnesium</keyword>
<evidence type="ECO:0000256" key="1">
    <source>
        <dbReference type="ARBA" id="ARBA00022490"/>
    </source>
</evidence>
<evidence type="ECO:0000256" key="7">
    <source>
        <dbReference type="ARBA" id="ARBA00023150"/>
    </source>
</evidence>